<evidence type="ECO:0000256" key="2">
    <source>
        <dbReference type="SAM" id="SignalP"/>
    </source>
</evidence>
<evidence type="ECO:0000259" key="3">
    <source>
        <dbReference type="Pfam" id="PF02563"/>
    </source>
</evidence>
<dbReference type="OrthoDB" id="279464at2"/>
<feature type="signal peptide" evidence="2">
    <location>
        <begin position="1"/>
        <end position="22"/>
    </location>
</feature>
<dbReference type="KEGG" id="uli:ETAA1_41610"/>
<evidence type="ECO:0000256" key="1">
    <source>
        <dbReference type="ARBA" id="ARBA00022729"/>
    </source>
</evidence>
<gene>
    <name evidence="4" type="ORF">ETAA1_41610</name>
</gene>
<dbReference type="InterPro" id="IPR003715">
    <property type="entry name" value="Poly_export_N"/>
</dbReference>
<dbReference type="AlphaFoldDB" id="A0A517XXG2"/>
<dbReference type="Gene3D" id="3.30.1950.10">
    <property type="entry name" value="wza like domain"/>
    <property type="match status" value="1"/>
</dbReference>
<keyword evidence="5" id="KW-1185">Reference proteome</keyword>
<dbReference type="Pfam" id="PF02563">
    <property type="entry name" value="Poly_export"/>
    <property type="match status" value="1"/>
</dbReference>
<sequence length="315" mass="33608" precursor="true">MRGACGLLAAALLCGVSGCLHPHGMGSPPPGGGVGVHGQPPIAVPPQGAVPRELDPITLPPYVIEAPDTLMIQVVQRTRVDDLDANGKAIIGDDGKAVKKDATKDLPVQAINGGGPFLVNPDGTVRLGFWGSVMVAGLTLDQAVEAIRQHLLRSEVLTRSGVRPESLVVIVDVISYNSKRYYVITDGGGYGEQVYPFPVQGSEKVLDAIANINGLPAVASKRNIWVARRCPHPDQPWQILPVDWVGITQHGQSFTNYQILPGDRVYVKAQRLVTIDTAMARMLSPIERMFGITLLGTSTVNQISGRGNGFNNNGF</sequence>
<keyword evidence="1 2" id="KW-0732">Signal</keyword>
<dbReference type="InterPro" id="IPR049712">
    <property type="entry name" value="Poly_export"/>
</dbReference>
<dbReference type="PROSITE" id="PS51257">
    <property type="entry name" value="PROKAR_LIPOPROTEIN"/>
    <property type="match status" value="1"/>
</dbReference>
<dbReference type="PANTHER" id="PTHR33619:SF3">
    <property type="entry name" value="POLYSACCHARIDE EXPORT PROTEIN GFCE-RELATED"/>
    <property type="match status" value="1"/>
</dbReference>
<protein>
    <submittedName>
        <fullName evidence="4">Polysaccharide biosynthesis/export protein</fullName>
    </submittedName>
</protein>
<proteinExistence type="predicted"/>
<feature type="chain" id="PRO_5021735962" evidence="2">
    <location>
        <begin position="23"/>
        <end position="315"/>
    </location>
</feature>
<dbReference type="GO" id="GO:0015159">
    <property type="term" value="F:polysaccharide transmembrane transporter activity"/>
    <property type="evidence" value="ECO:0007669"/>
    <property type="project" value="InterPro"/>
</dbReference>
<feature type="domain" description="Polysaccharide export protein N-terminal" evidence="3">
    <location>
        <begin position="60"/>
        <end position="156"/>
    </location>
</feature>
<reference evidence="4 5" key="1">
    <citation type="submission" date="2019-02" db="EMBL/GenBank/DDBJ databases">
        <title>Deep-cultivation of Planctomycetes and their phenomic and genomic characterization uncovers novel biology.</title>
        <authorList>
            <person name="Wiegand S."/>
            <person name="Jogler M."/>
            <person name="Boedeker C."/>
            <person name="Pinto D."/>
            <person name="Vollmers J."/>
            <person name="Rivas-Marin E."/>
            <person name="Kohn T."/>
            <person name="Peeters S.H."/>
            <person name="Heuer A."/>
            <person name="Rast P."/>
            <person name="Oberbeckmann S."/>
            <person name="Bunk B."/>
            <person name="Jeske O."/>
            <person name="Meyerdierks A."/>
            <person name="Storesund J.E."/>
            <person name="Kallscheuer N."/>
            <person name="Luecker S."/>
            <person name="Lage O.M."/>
            <person name="Pohl T."/>
            <person name="Merkel B.J."/>
            <person name="Hornburger P."/>
            <person name="Mueller R.-W."/>
            <person name="Bruemmer F."/>
            <person name="Labrenz M."/>
            <person name="Spormann A.M."/>
            <person name="Op den Camp H."/>
            <person name="Overmann J."/>
            <person name="Amann R."/>
            <person name="Jetten M.S.M."/>
            <person name="Mascher T."/>
            <person name="Medema M.H."/>
            <person name="Devos D.P."/>
            <person name="Kaster A.-K."/>
            <person name="Ovreas L."/>
            <person name="Rohde M."/>
            <person name="Galperin M.Y."/>
            <person name="Jogler C."/>
        </authorList>
    </citation>
    <scope>NUCLEOTIDE SEQUENCE [LARGE SCALE GENOMIC DNA]</scope>
    <source>
        <strain evidence="4 5">ETA_A1</strain>
    </source>
</reference>
<dbReference type="EMBL" id="CP036273">
    <property type="protein sequence ID" value="QDU22185.1"/>
    <property type="molecule type" value="Genomic_DNA"/>
</dbReference>
<organism evidence="4 5">
    <name type="scientific">Urbifossiella limnaea</name>
    <dbReference type="NCBI Taxonomy" id="2528023"/>
    <lineage>
        <taxon>Bacteria</taxon>
        <taxon>Pseudomonadati</taxon>
        <taxon>Planctomycetota</taxon>
        <taxon>Planctomycetia</taxon>
        <taxon>Gemmatales</taxon>
        <taxon>Gemmataceae</taxon>
        <taxon>Urbifossiella</taxon>
    </lineage>
</organism>
<dbReference type="Proteomes" id="UP000319576">
    <property type="component" value="Chromosome"/>
</dbReference>
<dbReference type="PANTHER" id="PTHR33619">
    <property type="entry name" value="POLYSACCHARIDE EXPORT PROTEIN GFCE-RELATED"/>
    <property type="match status" value="1"/>
</dbReference>
<dbReference type="RefSeq" id="WP_145241706.1">
    <property type="nucleotide sequence ID" value="NZ_CP036273.1"/>
</dbReference>
<dbReference type="Gene3D" id="3.10.560.10">
    <property type="entry name" value="Outer membrane lipoprotein wza domain like"/>
    <property type="match status" value="1"/>
</dbReference>
<evidence type="ECO:0000313" key="4">
    <source>
        <dbReference type="EMBL" id="QDU22185.1"/>
    </source>
</evidence>
<evidence type="ECO:0000313" key="5">
    <source>
        <dbReference type="Proteomes" id="UP000319576"/>
    </source>
</evidence>
<name>A0A517XXG2_9BACT</name>
<accession>A0A517XXG2</accession>